<organism evidence="1 2">
    <name type="scientific">Geodermatophilus saharensis</name>
    <dbReference type="NCBI Taxonomy" id="1137994"/>
    <lineage>
        <taxon>Bacteria</taxon>
        <taxon>Bacillati</taxon>
        <taxon>Actinomycetota</taxon>
        <taxon>Actinomycetes</taxon>
        <taxon>Geodermatophilales</taxon>
        <taxon>Geodermatophilaceae</taxon>
        <taxon>Geodermatophilus</taxon>
    </lineage>
</organism>
<keyword evidence="2" id="KW-1185">Reference proteome</keyword>
<dbReference type="AlphaFoldDB" id="A0A239G5Q7"/>
<reference evidence="2" key="1">
    <citation type="submission" date="2017-06" db="EMBL/GenBank/DDBJ databases">
        <authorList>
            <person name="Varghese N."/>
            <person name="Submissions S."/>
        </authorList>
    </citation>
    <scope>NUCLEOTIDE SEQUENCE [LARGE SCALE GENOMIC DNA]</scope>
    <source>
        <strain evidence="2">DSM 45423</strain>
    </source>
</reference>
<evidence type="ECO:0000313" key="2">
    <source>
        <dbReference type="Proteomes" id="UP000198386"/>
    </source>
</evidence>
<dbReference type="EMBL" id="FZOH01000006">
    <property type="protein sequence ID" value="SNS64686.1"/>
    <property type="molecule type" value="Genomic_DNA"/>
</dbReference>
<evidence type="ECO:0000313" key="1">
    <source>
        <dbReference type="EMBL" id="SNS64686.1"/>
    </source>
</evidence>
<dbReference type="RefSeq" id="WP_089404972.1">
    <property type="nucleotide sequence ID" value="NZ_FZOH01000006.1"/>
</dbReference>
<protein>
    <recommendedName>
        <fullName evidence="3">Antibiotic biosynthesis monooxygenase</fullName>
    </recommendedName>
</protein>
<gene>
    <name evidence="1" type="ORF">SAMN04488107_3308</name>
</gene>
<dbReference type="Proteomes" id="UP000198386">
    <property type="component" value="Unassembled WGS sequence"/>
</dbReference>
<evidence type="ECO:0008006" key="3">
    <source>
        <dbReference type="Google" id="ProtNLM"/>
    </source>
</evidence>
<name>A0A239G5Q7_9ACTN</name>
<accession>A0A239G5Q7</accession>
<proteinExistence type="predicted"/>
<sequence>MTWAVIEDVSPPAEPYDLVELYDTVHRLLLERTGGAFDGRLVHLAWPTADGLRVVEVWDSREQYDRYGREVVGPLVDEVLAGRPHPPEQGTPFEVRGLVVPAGGVVVPAGVTAR</sequence>